<comment type="caution">
    <text evidence="8">The sequence shown here is derived from an EMBL/GenBank/DDBJ whole genome shotgun (WGS) entry which is preliminary data.</text>
</comment>
<comment type="subcellular location">
    <subcellularLocation>
        <location evidence="1">Cell membrane</location>
        <topology evidence="1">Multi-pass membrane protein</topology>
    </subcellularLocation>
</comment>
<dbReference type="InterPro" id="IPR052518">
    <property type="entry name" value="CHR_Transporter"/>
</dbReference>
<evidence type="ECO:0000256" key="4">
    <source>
        <dbReference type="ARBA" id="ARBA00022692"/>
    </source>
</evidence>
<dbReference type="PANTHER" id="PTHR43663:SF1">
    <property type="entry name" value="CHROMATE TRANSPORTER"/>
    <property type="match status" value="1"/>
</dbReference>
<dbReference type="Pfam" id="PF02417">
    <property type="entry name" value="Chromate_transp"/>
    <property type="match status" value="1"/>
</dbReference>
<evidence type="ECO:0000256" key="3">
    <source>
        <dbReference type="ARBA" id="ARBA00022475"/>
    </source>
</evidence>
<organism evidence="8 9">
    <name type="scientific">Fictibacillus barbaricus</name>
    <dbReference type="NCBI Taxonomy" id="182136"/>
    <lineage>
        <taxon>Bacteria</taxon>
        <taxon>Bacillati</taxon>
        <taxon>Bacillota</taxon>
        <taxon>Bacilli</taxon>
        <taxon>Bacillales</taxon>
        <taxon>Fictibacillaceae</taxon>
        <taxon>Fictibacillus</taxon>
    </lineage>
</organism>
<sequence>MVKKNWHLFVAFFRSGMLGYGGGPSSIPLVHKEVVGTFKWMNDEEFSDVLALANALPGPIATKMAGYIGYRVAGVFGVLSAVIAATLPTIILMVILLTSLREYKDQPWVIGMTKGVVPVVGVMLAVLTWQFFQNSRKSLGFKVSLVHVVIGFILLQLLGVHPGIIIGGLLLYALLSPSKHKNKDTEKVRGGERTG</sequence>
<feature type="transmembrane region" description="Helical" evidence="7">
    <location>
        <begin position="109"/>
        <end position="132"/>
    </location>
</feature>
<evidence type="ECO:0000313" key="9">
    <source>
        <dbReference type="Proteomes" id="UP001258181"/>
    </source>
</evidence>
<proteinExistence type="inferred from homology"/>
<accession>A0ABU1U1T9</accession>
<feature type="transmembrane region" description="Helical" evidence="7">
    <location>
        <begin position="144"/>
        <end position="175"/>
    </location>
</feature>
<protein>
    <submittedName>
        <fullName evidence="8">Chromate transporter</fullName>
    </submittedName>
</protein>
<evidence type="ECO:0000313" key="8">
    <source>
        <dbReference type="EMBL" id="MDR7073451.1"/>
    </source>
</evidence>
<evidence type="ECO:0000256" key="5">
    <source>
        <dbReference type="ARBA" id="ARBA00022989"/>
    </source>
</evidence>
<keyword evidence="9" id="KW-1185">Reference proteome</keyword>
<dbReference type="EMBL" id="JAVDWA010000003">
    <property type="protein sequence ID" value="MDR7073451.1"/>
    <property type="molecule type" value="Genomic_DNA"/>
</dbReference>
<evidence type="ECO:0000256" key="1">
    <source>
        <dbReference type="ARBA" id="ARBA00004651"/>
    </source>
</evidence>
<name>A0ABU1U1T9_9BACL</name>
<keyword evidence="3" id="KW-1003">Cell membrane</keyword>
<dbReference type="RefSeq" id="WP_310258939.1">
    <property type="nucleotide sequence ID" value="NZ_JAVDWA010000003.1"/>
</dbReference>
<evidence type="ECO:0000256" key="7">
    <source>
        <dbReference type="SAM" id="Phobius"/>
    </source>
</evidence>
<reference evidence="8 9" key="1">
    <citation type="submission" date="2023-07" db="EMBL/GenBank/DDBJ databases">
        <title>Sorghum-associated microbial communities from plants grown in Nebraska, USA.</title>
        <authorList>
            <person name="Schachtman D."/>
        </authorList>
    </citation>
    <scope>NUCLEOTIDE SEQUENCE [LARGE SCALE GENOMIC DNA]</scope>
    <source>
        <strain evidence="8 9">BE211</strain>
    </source>
</reference>
<dbReference type="PANTHER" id="PTHR43663">
    <property type="entry name" value="CHROMATE TRANSPORT PROTEIN-RELATED"/>
    <property type="match status" value="1"/>
</dbReference>
<keyword evidence="5 7" id="KW-1133">Transmembrane helix</keyword>
<evidence type="ECO:0000256" key="6">
    <source>
        <dbReference type="ARBA" id="ARBA00023136"/>
    </source>
</evidence>
<comment type="similarity">
    <text evidence="2">Belongs to the chromate ion transporter (CHR) (TC 2.A.51) family.</text>
</comment>
<feature type="transmembrane region" description="Helical" evidence="7">
    <location>
        <begin position="72"/>
        <end position="97"/>
    </location>
</feature>
<keyword evidence="6 7" id="KW-0472">Membrane</keyword>
<gene>
    <name evidence="8" type="ORF">J2X07_002437</name>
</gene>
<dbReference type="InterPro" id="IPR003370">
    <property type="entry name" value="Chromate_transpt"/>
</dbReference>
<keyword evidence="4 7" id="KW-0812">Transmembrane</keyword>
<evidence type="ECO:0000256" key="2">
    <source>
        <dbReference type="ARBA" id="ARBA00005262"/>
    </source>
</evidence>
<dbReference type="Proteomes" id="UP001258181">
    <property type="component" value="Unassembled WGS sequence"/>
</dbReference>